<gene>
    <name evidence="7" type="ORF">BDK89_3002</name>
</gene>
<comment type="cofactor">
    <cofactor evidence="1 5">
        <name>pyridoxal 5'-phosphate</name>
        <dbReference type="ChEBI" id="CHEBI:597326"/>
    </cofactor>
</comment>
<keyword evidence="8" id="KW-1185">Reference proteome</keyword>
<evidence type="ECO:0000256" key="5">
    <source>
        <dbReference type="PIRSR" id="PIRSR000524-50"/>
    </source>
</evidence>
<proteinExistence type="inferred from homology"/>
<evidence type="ECO:0000256" key="1">
    <source>
        <dbReference type="ARBA" id="ARBA00001933"/>
    </source>
</evidence>
<feature type="modified residue" description="N6-(pyridoxal phosphate)lysine" evidence="5">
    <location>
        <position position="204"/>
    </location>
</feature>
<dbReference type="PANTHER" id="PTHR21152">
    <property type="entry name" value="AMINOTRANSFERASE CLASS V"/>
    <property type="match status" value="1"/>
</dbReference>
<dbReference type="GO" id="GO:0004760">
    <property type="term" value="F:L-serine-pyruvate transaminase activity"/>
    <property type="evidence" value="ECO:0007669"/>
    <property type="project" value="TreeGrafter"/>
</dbReference>
<feature type="domain" description="Aminotransferase class V" evidence="6">
    <location>
        <begin position="79"/>
        <end position="343"/>
    </location>
</feature>
<dbReference type="InterPro" id="IPR015421">
    <property type="entry name" value="PyrdxlP-dep_Trfase_major"/>
</dbReference>
<protein>
    <submittedName>
        <fullName evidence="7">Alanine-glyoxylate transaminase/serine-glyoxylate transaminase/serine-pyruvate transaminase</fullName>
    </submittedName>
</protein>
<evidence type="ECO:0000256" key="3">
    <source>
        <dbReference type="ARBA" id="ARBA00022898"/>
    </source>
</evidence>
<dbReference type="Proteomes" id="UP000294558">
    <property type="component" value="Unassembled WGS sequence"/>
</dbReference>
<evidence type="ECO:0000259" key="6">
    <source>
        <dbReference type="Pfam" id="PF00266"/>
    </source>
</evidence>
<comment type="caution">
    <text evidence="7">The sequence shown here is derived from an EMBL/GenBank/DDBJ whole genome shotgun (WGS) entry which is preliminary data.</text>
</comment>
<dbReference type="AlphaFoldDB" id="A0A4R7I2L1"/>
<dbReference type="InterPro" id="IPR015424">
    <property type="entry name" value="PyrdxlP-dep_Trfase"/>
</dbReference>
<feature type="binding site" evidence="4">
    <location>
        <position position="353"/>
    </location>
    <ligand>
        <name>substrate</name>
    </ligand>
</feature>
<organism evidence="7 8">
    <name type="scientific">Ilumatobacter fluminis</name>
    <dbReference type="NCBI Taxonomy" id="467091"/>
    <lineage>
        <taxon>Bacteria</taxon>
        <taxon>Bacillati</taxon>
        <taxon>Actinomycetota</taxon>
        <taxon>Acidimicrobiia</taxon>
        <taxon>Acidimicrobiales</taxon>
        <taxon>Ilumatobacteraceae</taxon>
        <taxon>Ilumatobacter</taxon>
    </lineage>
</organism>
<dbReference type="OrthoDB" id="9766472at2"/>
<dbReference type="PIRSF" id="PIRSF000524">
    <property type="entry name" value="SPT"/>
    <property type="match status" value="1"/>
</dbReference>
<keyword evidence="7" id="KW-0670">Pyruvate</keyword>
<keyword evidence="3 5" id="KW-0663">Pyridoxal phosphate</keyword>
<evidence type="ECO:0000313" key="8">
    <source>
        <dbReference type="Proteomes" id="UP000294558"/>
    </source>
</evidence>
<dbReference type="GO" id="GO:0008453">
    <property type="term" value="F:alanine-glyoxylate transaminase activity"/>
    <property type="evidence" value="ECO:0007669"/>
    <property type="project" value="TreeGrafter"/>
</dbReference>
<comment type="similarity">
    <text evidence="2">Belongs to the class-V pyridoxal-phosphate-dependent aminotransferase family.</text>
</comment>
<evidence type="ECO:0000256" key="4">
    <source>
        <dbReference type="PIRSR" id="PIRSR000524-1"/>
    </source>
</evidence>
<dbReference type="InterPro" id="IPR024169">
    <property type="entry name" value="SP_NH2Trfase/AEP_transaminase"/>
</dbReference>
<accession>A0A4R7I2L1</accession>
<dbReference type="Gene3D" id="3.40.640.10">
    <property type="entry name" value="Type I PLP-dependent aspartate aminotransferase-like (Major domain)"/>
    <property type="match status" value="1"/>
</dbReference>
<dbReference type="SUPFAM" id="SSF53383">
    <property type="entry name" value="PLP-dependent transferases"/>
    <property type="match status" value="1"/>
</dbReference>
<dbReference type="RefSeq" id="WP_133869685.1">
    <property type="nucleotide sequence ID" value="NZ_SOAU01000001.1"/>
</dbReference>
<sequence>MPPSNAPLLAAGPEVVAIPGPSVMPARVLNAMHRSMPDIYAGDLTDVIDEVFDALPAIAGTTSRAFVPIGNGHAGWEMALSNTLSRGQLVLVLDCGRFAAIWGEMAEFNGLRVETITAPFGRAIDPAVVEERLAADTGHEIAAVLTVHVDTASSVRNDIPAIRSAIDAAGHPAMFMVDCIASMGCERFEMDAWRVDVTISASQKGLMTPPGLAMVWAGPKALAAHESADLRTRYWDWTYRTEDGPYYLRFCGTPPVSHLFGLREALRMIDEEGLEERYARHVRLADAVRAAVRAWSTEGGLGFTAAVAEQRSHAVTSIRTGSIDADALAHRCRDQFGVTLGVGIGGEPGTSFRIGHMGHVNAPMVLGVLGAIESALADLGAPTAGSGVAAASAAIAAAGHDG</sequence>
<dbReference type="Gene3D" id="3.90.1150.10">
    <property type="entry name" value="Aspartate Aminotransferase, domain 1"/>
    <property type="match status" value="1"/>
</dbReference>
<dbReference type="EMBL" id="SOAU01000001">
    <property type="protein sequence ID" value="TDT17394.1"/>
    <property type="molecule type" value="Genomic_DNA"/>
</dbReference>
<evidence type="ECO:0000256" key="2">
    <source>
        <dbReference type="ARBA" id="ARBA00009236"/>
    </source>
</evidence>
<evidence type="ECO:0000313" key="7">
    <source>
        <dbReference type="EMBL" id="TDT17394.1"/>
    </source>
</evidence>
<dbReference type="PANTHER" id="PTHR21152:SF40">
    <property type="entry name" value="ALANINE--GLYOXYLATE AMINOTRANSFERASE"/>
    <property type="match status" value="1"/>
</dbReference>
<dbReference type="InterPro" id="IPR015422">
    <property type="entry name" value="PyrdxlP-dep_Trfase_small"/>
</dbReference>
<name>A0A4R7I2L1_9ACTN</name>
<dbReference type="GO" id="GO:0019265">
    <property type="term" value="P:glycine biosynthetic process, by transamination of glyoxylate"/>
    <property type="evidence" value="ECO:0007669"/>
    <property type="project" value="TreeGrafter"/>
</dbReference>
<reference evidence="7 8" key="1">
    <citation type="submission" date="2019-03" db="EMBL/GenBank/DDBJ databases">
        <title>Sequencing the genomes of 1000 actinobacteria strains.</title>
        <authorList>
            <person name="Klenk H.-P."/>
        </authorList>
    </citation>
    <scope>NUCLEOTIDE SEQUENCE [LARGE SCALE GENOMIC DNA]</scope>
    <source>
        <strain evidence="7 8">DSM 18936</strain>
    </source>
</reference>
<dbReference type="Pfam" id="PF00266">
    <property type="entry name" value="Aminotran_5"/>
    <property type="match status" value="1"/>
</dbReference>
<dbReference type="InterPro" id="IPR000192">
    <property type="entry name" value="Aminotrans_V_dom"/>
</dbReference>